<protein>
    <submittedName>
        <fullName evidence="5">Type II secretion system protein</fullName>
    </submittedName>
</protein>
<dbReference type="NCBIfam" id="TIGR02532">
    <property type="entry name" value="IV_pilin_GFxxxE"/>
    <property type="match status" value="1"/>
</dbReference>
<dbReference type="AlphaFoldDB" id="A0A848MQH0"/>
<dbReference type="PRINTS" id="PR00813">
    <property type="entry name" value="BCTERIALGSPG"/>
</dbReference>
<dbReference type="Pfam" id="PF07963">
    <property type="entry name" value="N_methyl"/>
    <property type="match status" value="1"/>
</dbReference>
<evidence type="ECO:0000313" key="5">
    <source>
        <dbReference type="EMBL" id="NMP29386.1"/>
    </source>
</evidence>
<name>A0A848MQH0_9GAMM</name>
<dbReference type="SUPFAM" id="SSF54523">
    <property type="entry name" value="Pili subunits"/>
    <property type="match status" value="1"/>
</dbReference>
<evidence type="ECO:0000256" key="1">
    <source>
        <dbReference type="ARBA" id="ARBA00004167"/>
    </source>
</evidence>
<keyword evidence="4" id="KW-0812">Transmembrane</keyword>
<dbReference type="EMBL" id="JAADJU010000014">
    <property type="protein sequence ID" value="NMP29386.1"/>
    <property type="molecule type" value="Genomic_DNA"/>
</dbReference>
<keyword evidence="2" id="KW-0488">Methylation</keyword>
<evidence type="ECO:0000256" key="2">
    <source>
        <dbReference type="ARBA" id="ARBA00022481"/>
    </source>
</evidence>
<keyword evidence="6" id="KW-1185">Reference proteome</keyword>
<comment type="caution">
    <text evidence="5">The sequence shown here is derived from an EMBL/GenBank/DDBJ whole genome shotgun (WGS) entry which is preliminary data.</text>
</comment>
<reference evidence="5 6" key="2">
    <citation type="submission" date="2020-06" db="EMBL/GenBank/DDBJ databases">
        <title>Polyphasic characterization of a Rahnella strain isolated from tree sap.</title>
        <authorList>
            <person name="Kim I.S."/>
        </authorList>
    </citation>
    <scope>NUCLEOTIDE SEQUENCE [LARGE SCALE GENOMIC DNA]</scope>
    <source>
        <strain evidence="5 6">SAP-1</strain>
    </source>
</reference>
<feature type="region of interest" description="Disordered" evidence="3">
    <location>
        <begin position="103"/>
        <end position="122"/>
    </location>
</feature>
<dbReference type="Gene3D" id="3.30.700.10">
    <property type="entry name" value="Glycoprotein, Type 4 Pilin"/>
    <property type="match status" value="1"/>
</dbReference>
<evidence type="ECO:0000313" key="6">
    <source>
        <dbReference type="Proteomes" id="UP000585363"/>
    </source>
</evidence>
<dbReference type="Proteomes" id="UP000585363">
    <property type="component" value="Unassembled WGS sequence"/>
</dbReference>
<keyword evidence="4" id="KW-0472">Membrane</keyword>
<keyword evidence="4" id="KW-1133">Transmembrane helix</keyword>
<reference evidence="5 6" key="1">
    <citation type="submission" date="2020-01" db="EMBL/GenBank/DDBJ databases">
        <authorList>
            <person name="Lee S.D."/>
        </authorList>
    </citation>
    <scope>NUCLEOTIDE SEQUENCE [LARGE SCALE GENOMIC DNA]</scope>
    <source>
        <strain evidence="5 6">SAP-1</strain>
    </source>
</reference>
<dbReference type="GO" id="GO:0016020">
    <property type="term" value="C:membrane"/>
    <property type="evidence" value="ECO:0007669"/>
    <property type="project" value="UniProtKB-SubCell"/>
</dbReference>
<dbReference type="GO" id="GO:0015628">
    <property type="term" value="P:protein secretion by the type II secretion system"/>
    <property type="evidence" value="ECO:0007669"/>
    <property type="project" value="InterPro"/>
</dbReference>
<feature type="transmembrane region" description="Helical" evidence="4">
    <location>
        <begin position="7"/>
        <end position="28"/>
    </location>
</feature>
<dbReference type="PANTHER" id="PTHR30093:SF47">
    <property type="entry name" value="TYPE IV PILUS NON-CORE MINOR PILIN PILE"/>
    <property type="match status" value="1"/>
</dbReference>
<comment type="subcellular location">
    <subcellularLocation>
        <location evidence="1">Membrane</location>
        <topology evidence="1">Single-pass membrane protein</topology>
    </subcellularLocation>
</comment>
<dbReference type="PROSITE" id="PS00409">
    <property type="entry name" value="PROKAR_NTER_METHYL"/>
    <property type="match status" value="1"/>
</dbReference>
<evidence type="ECO:0000256" key="3">
    <source>
        <dbReference type="SAM" id="MobiDB-lite"/>
    </source>
</evidence>
<dbReference type="RefSeq" id="WP_169405100.1">
    <property type="nucleotide sequence ID" value="NZ_JAADJU010000014.1"/>
</dbReference>
<dbReference type="GO" id="GO:0015627">
    <property type="term" value="C:type II protein secretion system complex"/>
    <property type="evidence" value="ECO:0007669"/>
    <property type="project" value="InterPro"/>
</dbReference>
<proteinExistence type="predicted"/>
<accession>A0A848MQH0</accession>
<dbReference type="InterPro" id="IPR000983">
    <property type="entry name" value="Bac_GSPG_pilin"/>
</dbReference>
<organism evidence="5 6">
    <name type="scientific">Rouxiella aceris</name>
    <dbReference type="NCBI Taxonomy" id="2703884"/>
    <lineage>
        <taxon>Bacteria</taxon>
        <taxon>Pseudomonadati</taxon>
        <taxon>Pseudomonadota</taxon>
        <taxon>Gammaproteobacteria</taxon>
        <taxon>Enterobacterales</taxon>
        <taxon>Yersiniaceae</taxon>
        <taxon>Rouxiella</taxon>
    </lineage>
</organism>
<dbReference type="InterPro" id="IPR045584">
    <property type="entry name" value="Pilin-like"/>
</dbReference>
<dbReference type="PANTHER" id="PTHR30093">
    <property type="entry name" value="GENERAL SECRETION PATHWAY PROTEIN G"/>
    <property type="match status" value="1"/>
</dbReference>
<sequence length="122" mass="13950">MRNGEKGFTLIELLVVMAIIAVLMSVAVPKYFQQTTRAREVVLKHNLNVLRISLDDYLRDTGKYPESLNDLVEENYLRQLPLDPTTDKRDGWVVKEDDEGRIIDVHSGSPLQSSEGSEYAQW</sequence>
<evidence type="ECO:0000256" key="4">
    <source>
        <dbReference type="SAM" id="Phobius"/>
    </source>
</evidence>
<gene>
    <name evidence="5" type="ORF">GW590_21305</name>
</gene>
<dbReference type="InterPro" id="IPR012902">
    <property type="entry name" value="N_methyl_site"/>
</dbReference>